<proteinExistence type="predicted"/>
<dbReference type="PRINTS" id="PR00368">
    <property type="entry name" value="FADPNR"/>
</dbReference>
<feature type="domain" description="FAD/NAD(P)-binding" evidence="5">
    <location>
        <begin position="7"/>
        <end position="298"/>
    </location>
</feature>
<dbReference type="RefSeq" id="WP_111196083.1">
    <property type="nucleotide sequence ID" value="NZ_QKVK01000001.1"/>
</dbReference>
<dbReference type="AlphaFoldDB" id="A0A2W2AU13"/>
<keyword evidence="4" id="KW-0560">Oxidoreductase</keyword>
<gene>
    <name evidence="7" type="ORF">DK847_02845</name>
</gene>
<dbReference type="EMBL" id="QKVK01000001">
    <property type="protein sequence ID" value="PZF78755.1"/>
    <property type="molecule type" value="Genomic_DNA"/>
</dbReference>
<dbReference type="GO" id="GO:0016651">
    <property type="term" value="F:oxidoreductase activity, acting on NAD(P)H"/>
    <property type="evidence" value="ECO:0007669"/>
    <property type="project" value="TreeGrafter"/>
</dbReference>
<dbReference type="SUPFAM" id="SSF55424">
    <property type="entry name" value="FAD/NAD-linked reductases, dimerisation (C-terminal) domain"/>
    <property type="match status" value="1"/>
</dbReference>
<dbReference type="Gene3D" id="3.30.390.30">
    <property type="match status" value="1"/>
</dbReference>
<dbReference type="InterPro" id="IPR016156">
    <property type="entry name" value="FAD/NAD-linked_Rdtase_dimer_sf"/>
</dbReference>
<evidence type="ECO:0000256" key="1">
    <source>
        <dbReference type="ARBA" id="ARBA00001974"/>
    </source>
</evidence>
<organism evidence="7 8">
    <name type="scientific">Aestuariivirga litoralis</name>
    <dbReference type="NCBI Taxonomy" id="2650924"/>
    <lineage>
        <taxon>Bacteria</taxon>
        <taxon>Pseudomonadati</taxon>
        <taxon>Pseudomonadota</taxon>
        <taxon>Alphaproteobacteria</taxon>
        <taxon>Hyphomicrobiales</taxon>
        <taxon>Aestuariivirgaceae</taxon>
        <taxon>Aestuariivirga</taxon>
    </lineage>
</organism>
<dbReference type="Pfam" id="PF14759">
    <property type="entry name" value="Reductase_C"/>
    <property type="match status" value="1"/>
</dbReference>
<keyword evidence="2" id="KW-0285">Flavoprotein</keyword>
<evidence type="ECO:0000256" key="4">
    <source>
        <dbReference type="ARBA" id="ARBA00023002"/>
    </source>
</evidence>
<dbReference type="Pfam" id="PF07992">
    <property type="entry name" value="Pyr_redox_2"/>
    <property type="match status" value="1"/>
</dbReference>
<sequence>MMSERGMVIVGGGMAGARAIVSLRANGYEGPITLVSEETLLPYDRPPLSKAMLLEEKEPQPVHLLDDGMIASLGAIFVRGVKAVGLDRKAKALVLEDGRAISYDKLLIATGAKPRRLSIEGGELAYTLRDFADGDHLRHRLRQSRSAAIIGGGFIGLEVASSARKLGLDVTLVEAQPRILMRGVPEEIARVVHARHVEAGVTMQVGTALKAVETDGVRLADDRKVTAEIVVAGIGAAPEISLAQGAGLAIDNGIACDARLQTSDPDIYAAGDCCSFPHGLFGNKRMRLEAWRNATDQANVASENMLGGSKPYMAVPWFWSDQYDLSLQIAGNPADGPEIVKRQTGEQSFVMFHRDHEGRLVGASGIGPGNSIARDVKLAEMLIGKRAAPSAEQLADPSVQLKVLLKG</sequence>
<evidence type="ECO:0000313" key="8">
    <source>
        <dbReference type="Proteomes" id="UP000248795"/>
    </source>
</evidence>
<dbReference type="InterPro" id="IPR023753">
    <property type="entry name" value="FAD/NAD-binding_dom"/>
</dbReference>
<comment type="caution">
    <text evidence="7">The sequence shown here is derived from an EMBL/GenBank/DDBJ whole genome shotgun (WGS) entry which is preliminary data.</text>
</comment>
<dbReference type="PANTHER" id="PTHR43557:SF2">
    <property type="entry name" value="RIESKE DOMAIN-CONTAINING PROTEIN-RELATED"/>
    <property type="match status" value="1"/>
</dbReference>
<dbReference type="SUPFAM" id="SSF51905">
    <property type="entry name" value="FAD/NAD(P)-binding domain"/>
    <property type="match status" value="2"/>
</dbReference>
<keyword evidence="8" id="KW-1185">Reference proteome</keyword>
<protein>
    <submittedName>
        <fullName evidence="7">Ferredoxin reductase</fullName>
    </submittedName>
</protein>
<name>A0A2W2AU13_9HYPH</name>
<dbReference type="Proteomes" id="UP000248795">
    <property type="component" value="Unassembled WGS sequence"/>
</dbReference>
<evidence type="ECO:0000256" key="3">
    <source>
        <dbReference type="ARBA" id="ARBA00022827"/>
    </source>
</evidence>
<evidence type="ECO:0000259" key="5">
    <source>
        <dbReference type="Pfam" id="PF07992"/>
    </source>
</evidence>
<accession>A0A2W2AU13</accession>
<dbReference type="GO" id="GO:0005737">
    <property type="term" value="C:cytoplasm"/>
    <property type="evidence" value="ECO:0007669"/>
    <property type="project" value="TreeGrafter"/>
</dbReference>
<dbReference type="PANTHER" id="PTHR43557">
    <property type="entry name" value="APOPTOSIS-INDUCING FACTOR 1"/>
    <property type="match status" value="1"/>
</dbReference>
<dbReference type="InterPro" id="IPR028202">
    <property type="entry name" value="Reductase_C"/>
</dbReference>
<dbReference type="InterPro" id="IPR050446">
    <property type="entry name" value="FAD-oxidoreductase/Apoptosis"/>
</dbReference>
<evidence type="ECO:0000313" key="7">
    <source>
        <dbReference type="EMBL" id="PZF78755.1"/>
    </source>
</evidence>
<dbReference type="Gene3D" id="3.50.50.60">
    <property type="entry name" value="FAD/NAD(P)-binding domain"/>
    <property type="match status" value="2"/>
</dbReference>
<dbReference type="InterPro" id="IPR036188">
    <property type="entry name" value="FAD/NAD-bd_sf"/>
</dbReference>
<dbReference type="PRINTS" id="PR00411">
    <property type="entry name" value="PNDRDTASEI"/>
</dbReference>
<evidence type="ECO:0000256" key="2">
    <source>
        <dbReference type="ARBA" id="ARBA00022630"/>
    </source>
</evidence>
<reference evidence="8" key="1">
    <citation type="submission" date="2018-06" db="EMBL/GenBank/DDBJ databases">
        <title>Aestuariibacter litoralis strain KCTC 52945T.</title>
        <authorList>
            <person name="Li X."/>
            <person name="Salam N."/>
            <person name="Li J.-L."/>
            <person name="Chen Y.-M."/>
            <person name="Yang Z.-W."/>
            <person name="Zhang L.-Y."/>
            <person name="Han M.-X."/>
            <person name="Xiao M."/>
            <person name="Li W.-J."/>
        </authorList>
    </citation>
    <scope>NUCLEOTIDE SEQUENCE [LARGE SCALE GENOMIC DNA]</scope>
    <source>
        <strain evidence="8">KCTC 52945</strain>
    </source>
</reference>
<comment type="cofactor">
    <cofactor evidence="1">
        <name>FAD</name>
        <dbReference type="ChEBI" id="CHEBI:57692"/>
    </cofactor>
</comment>
<evidence type="ECO:0000259" key="6">
    <source>
        <dbReference type="Pfam" id="PF14759"/>
    </source>
</evidence>
<keyword evidence="3" id="KW-0274">FAD</keyword>
<feature type="domain" description="Reductase C-terminal" evidence="6">
    <location>
        <begin position="317"/>
        <end position="404"/>
    </location>
</feature>